<accession>A0A0N4WCM5</accession>
<evidence type="ECO:0000256" key="2">
    <source>
        <dbReference type="RuleBase" id="RU003616"/>
    </source>
</evidence>
<dbReference type="CDD" id="cd06526">
    <property type="entry name" value="metazoan_ACD"/>
    <property type="match status" value="1"/>
</dbReference>
<organism evidence="6">
    <name type="scientific">Haemonchus placei</name>
    <name type="common">Barber's pole worm</name>
    <dbReference type="NCBI Taxonomy" id="6290"/>
    <lineage>
        <taxon>Eukaryota</taxon>
        <taxon>Metazoa</taxon>
        <taxon>Ecdysozoa</taxon>
        <taxon>Nematoda</taxon>
        <taxon>Chromadorea</taxon>
        <taxon>Rhabditida</taxon>
        <taxon>Rhabditina</taxon>
        <taxon>Rhabditomorpha</taxon>
        <taxon>Strongyloidea</taxon>
        <taxon>Trichostrongylidae</taxon>
        <taxon>Haemonchus</taxon>
    </lineage>
</organism>
<evidence type="ECO:0000256" key="1">
    <source>
        <dbReference type="PROSITE-ProRule" id="PRU00285"/>
    </source>
</evidence>
<evidence type="ECO:0000313" key="6">
    <source>
        <dbReference type="WBParaSite" id="HPLM_0000827401-mRNA-1"/>
    </source>
</evidence>
<reference evidence="6" key="1">
    <citation type="submission" date="2017-02" db="UniProtKB">
        <authorList>
            <consortium name="WormBaseParasite"/>
        </authorList>
    </citation>
    <scope>IDENTIFICATION</scope>
</reference>
<comment type="similarity">
    <text evidence="1 2">Belongs to the small heat shock protein (HSP20) family.</text>
</comment>
<dbReference type="InterPro" id="IPR008978">
    <property type="entry name" value="HSP20-like_chaperone"/>
</dbReference>
<feature type="domain" description="SHSP" evidence="3">
    <location>
        <begin position="118"/>
        <end position="208"/>
    </location>
</feature>
<name>A0A0N4WCM5_HAEPC</name>
<dbReference type="Pfam" id="PF00011">
    <property type="entry name" value="HSP20"/>
    <property type="match status" value="1"/>
</dbReference>
<evidence type="ECO:0000259" key="3">
    <source>
        <dbReference type="PROSITE" id="PS01031"/>
    </source>
</evidence>
<gene>
    <name evidence="4" type="ORF">HPLM_LOCUS8266</name>
</gene>
<dbReference type="SUPFAM" id="SSF49764">
    <property type="entry name" value="HSP20-like chaperones"/>
    <property type="match status" value="1"/>
</dbReference>
<dbReference type="InterPro" id="IPR002068">
    <property type="entry name" value="A-crystallin/Hsp20_dom"/>
</dbReference>
<dbReference type="WBParaSite" id="HPLM_0000827401-mRNA-1">
    <property type="protein sequence ID" value="HPLM_0000827401-mRNA-1"/>
    <property type="gene ID" value="HPLM_0000827401"/>
</dbReference>
<dbReference type="PROSITE" id="PS01031">
    <property type="entry name" value="SHSP"/>
    <property type="match status" value="1"/>
</dbReference>
<protein>
    <submittedName>
        <fullName evidence="6">SHSP domain-containing protein</fullName>
    </submittedName>
</protein>
<keyword evidence="5" id="KW-1185">Reference proteome</keyword>
<proteinExistence type="inferred from homology"/>
<evidence type="ECO:0000313" key="5">
    <source>
        <dbReference type="Proteomes" id="UP000268014"/>
    </source>
</evidence>
<sequence>MVVASQQQAGCRSAGGFREFDEDDLESYLEGSILSERLHDPFGDGCIQNKIITIFPCISNYGRIPPPSALETVFATSMESVFKSQYPNGNQYGYDYPSQQCRPSYRDSRIDDRGVTVVSRPGSPGPVAGAGDVINTPHGFTIQLDVKLFRPEQIKVVLTDDMLCVSGERIEVGSGGQTLKRSFARKYWFTTWLEGNTYQCTFSRKLRS</sequence>
<evidence type="ECO:0000313" key="4">
    <source>
        <dbReference type="EMBL" id="VDO34343.1"/>
    </source>
</evidence>
<dbReference type="Proteomes" id="UP000268014">
    <property type="component" value="Unassembled WGS sequence"/>
</dbReference>
<dbReference type="AlphaFoldDB" id="A0A0N4WCM5"/>
<dbReference type="Gene3D" id="2.60.40.790">
    <property type="match status" value="1"/>
</dbReference>
<dbReference type="OrthoDB" id="1431247at2759"/>
<dbReference type="EMBL" id="UZAF01016820">
    <property type="protein sequence ID" value="VDO34343.1"/>
    <property type="molecule type" value="Genomic_DNA"/>
</dbReference>
<reference evidence="4 5" key="2">
    <citation type="submission" date="2018-11" db="EMBL/GenBank/DDBJ databases">
        <authorList>
            <consortium name="Pathogen Informatics"/>
        </authorList>
    </citation>
    <scope>NUCLEOTIDE SEQUENCE [LARGE SCALE GENOMIC DNA]</scope>
    <source>
        <strain evidence="4 5">MHpl1</strain>
    </source>
</reference>
<dbReference type="OMA" id="HGFTIEI"/>
<dbReference type="STRING" id="6290.A0A0N4WCM5"/>